<reference evidence="1" key="1">
    <citation type="submission" date="2022-08" db="EMBL/GenBank/DDBJ databases">
        <title>Genome Sequence of Pycnoporus sanguineus.</title>
        <authorList>
            <person name="Buettner E."/>
        </authorList>
    </citation>
    <scope>NUCLEOTIDE SEQUENCE</scope>
    <source>
        <strain evidence="1">CG-C14</strain>
    </source>
</reference>
<accession>A0ACC1Q4G2</accession>
<protein>
    <submittedName>
        <fullName evidence="1">Uncharacterized protein</fullName>
    </submittedName>
</protein>
<proteinExistence type="predicted"/>
<evidence type="ECO:0000313" key="2">
    <source>
        <dbReference type="Proteomes" id="UP001144978"/>
    </source>
</evidence>
<evidence type="ECO:0000313" key="1">
    <source>
        <dbReference type="EMBL" id="KAJ3011335.1"/>
    </source>
</evidence>
<gene>
    <name evidence="1" type="ORF">NUW54_g2209</name>
</gene>
<name>A0ACC1Q4G2_9APHY</name>
<keyword evidence="2" id="KW-1185">Reference proteome</keyword>
<organism evidence="1 2">
    <name type="scientific">Trametes sanguinea</name>
    <dbReference type="NCBI Taxonomy" id="158606"/>
    <lineage>
        <taxon>Eukaryota</taxon>
        <taxon>Fungi</taxon>
        <taxon>Dikarya</taxon>
        <taxon>Basidiomycota</taxon>
        <taxon>Agaricomycotina</taxon>
        <taxon>Agaricomycetes</taxon>
        <taxon>Polyporales</taxon>
        <taxon>Polyporaceae</taxon>
        <taxon>Trametes</taxon>
    </lineage>
</organism>
<dbReference type="Proteomes" id="UP001144978">
    <property type="component" value="Unassembled WGS sequence"/>
</dbReference>
<comment type="caution">
    <text evidence="1">The sequence shown here is derived from an EMBL/GenBank/DDBJ whole genome shotgun (WGS) entry which is preliminary data.</text>
</comment>
<sequence>MDYHSYLQDLRQRSSTPSSSRLSHLELPSPNHSGGLISLQSPSAAPEEFHTPSPRGPRPFTELSLLDTQLTDRGSSSGFGWDVALSTPERSYNSESVSKGEYLKALHRVDLLQRRCQELEKSNVELRTTIRIMMDIREDDSLLDVAQHIDFNPCVKTSTSVRGTTVVQGLQVPTDDIPSPVYDPEKHGKLRFWSADQWHPFSGHGPRSREARKDGVPIFLENEDGSVFTQYRYAELCALIKTLLQTLARHSLAPATWGARTTHAERYIQHEVYKSFPVLANCQGHFRLHALLTLMYPAFARYRLANVKKEQQDEQLEEKMAAPKKSSKRPLMAETTSGHSAKMAKSSEVHRSGTTMASTPIPSPQAAQVSFNSFSVSYTQGANKRRPHQSISQASSATESSLQPNTLVMALPPPPSPLSLPHDAVTGIGRESSTGTRARGGSHDATASATTLRDTTNLTAGGASPGATAADNKEAARSRSICICASGADAVPEKVRLPAAI</sequence>
<dbReference type="EMBL" id="JANSHE010000402">
    <property type="protein sequence ID" value="KAJ3011335.1"/>
    <property type="molecule type" value="Genomic_DNA"/>
</dbReference>